<dbReference type="KEGG" id="csr:Cspa_c34420"/>
<sequence length="129" mass="14796">MKENKTTYQSIDEYILQFSPDIQEMLKMLRKVIKEAAPDAEEKISWGMPAFTLHGSLVYFAAHKNHIGFYPAPSGIEAFKQELSEYKAAKGSVQFPITKPLPYELISKIVRFRVAENTKNKKDKLKSNK</sequence>
<dbReference type="HOGENOM" id="CLU_128703_1_0_9"/>
<dbReference type="InterPro" id="IPR014922">
    <property type="entry name" value="YdhG-like"/>
</dbReference>
<proteinExistence type="predicted"/>
<evidence type="ECO:0000259" key="1">
    <source>
        <dbReference type="Pfam" id="PF08818"/>
    </source>
</evidence>
<dbReference type="AlphaFoldDB" id="M1MLU0"/>
<dbReference type="OrthoDB" id="115213at2"/>
<dbReference type="Proteomes" id="UP000011728">
    <property type="component" value="Chromosome"/>
</dbReference>
<organism evidence="2 3">
    <name type="scientific">Clostridium saccharoperbutylacetonicum N1-4(HMT)</name>
    <dbReference type="NCBI Taxonomy" id="931276"/>
    <lineage>
        <taxon>Bacteria</taxon>
        <taxon>Bacillati</taxon>
        <taxon>Bacillota</taxon>
        <taxon>Clostridia</taxon>
        <taxon>Eubacteriales</taxon>
        <taxon>Clostridiaceae</taxon>
        <taxon>Clostridium</taxon>
    </lineage>
</organism>
<evidence type="ECO:0000313" key="3">
    <source>
        <dbReference type="Proteomes" id="UP000011728"/>
    </source>
</evidence>
<gene>
    <name evidence="2" type="ORF">Cspa_c34420</name>
</gene>
<dbReference type="PATRIC" id="fig|931276.5.peg.3466"/>
<dbReference type="Gene3D" id="3.90.1150.200">
    <property type="match status" value="1"/>
</dbReference>
<name>M1MLU0_9CLOT</name>
<dbReference type="eggNOG" id="COG5646">
    <property type="taxonomic scope" value="Bacteria"/>
</dbReference>
<keyword evidence="3" id="KW-1185">Reference proteome</keyword>
<protein>
    <recommendedName>
        <fullName evidence="1">YdhG-like domain-containing protein</fullName>
    </recommendedName>
</protein>
<dbReference type="Pfam" id="PF08818">
    <property type="entry name" value="DUF1801"/>
    <property type="match status" value="1"/>
</dbReference>
<evidence type="ECO:0000313" key="2">
    <source>
        <dbReference type="EMBL" id="AGF57203.1"/>
    </source>
</evidence>
<reference evidence="2 3" key="1">
    <citation type="submission" date="2013-02" db="EMBL/GenBank/DDBJ databases">
        <title>Genome sequence of Clostridium saccharoperbutylacetonicum N1-4(HMT).</title>
        <authorList>
            <person name="Poehlein A."/>
            <person name="Daniel R."/>
        </authorList>
    </citation>
    <scope>NUCLEOTIDE SEQUENCE [LARGE SCALE GENOMIC DNA]</scope>
    <source>
        <strain evidence="3">N1-4(HMT)</strain>
    </source>
</reference>
<dbReference type="EMBL" id="CP004121">
    <property type="protein sequence ID" value="AGF57203.1"/>
    <property type="molecule type" value="Genomic_DNA"/>
</dbReference>
<feature type="domain" description="YdhG-like" evidence="1">
    <location>
        <begin position="23"/>
        <end position="114"/>
    </location>
</feature>
<dbReference type="STRING" id="36745.CLSAP_32060"/>
<dbReference type="SUPFAM" id="SSF159888">
    <property type="entry name" value="YdhG-like"/>
    <property type="match status" value="1"/>
</dbReference>
<accession>M1MLU0</accession>
<dbReference type="RefSeq" id="WP_015393521.1">
    <property type="nucleotide sequence ID" value="NC_020291.1"/>
</dbReference>